<dbReference type="EMBL" id="JARAOO010000003">
    <property type="protein sequence ID" value="KAJ7977918.1"/>
    <property type="molecule type" value="Genomic_DNA"/>
</dbReference>
<dbReference type="Proteomes" id="UP001163823">
    <property type="component" value="Chromosome 3"/>
</dbReference>
<dbReference type="AlphaFoldDB" id="A0AAD7VJE4"/>
<accession>A0AAD7VJE4</accession>
<dbReference type="Pfam" id="PF04398">
    <property type="entry name" value="DUF538"/>
    <property type="match status" value="1"/>
</dbReference>
<feature type="chain" id="PRO_5041975347" evidence="1">
    <location>
        <begin position="30"/>
        <end position="117"/>
    </location>
</feature>
<sequence length="117" mass="13525">MGFFFTQRSNLSLTILFFIFLSWASLSTPKPSAYEILEDYNFPIGLLPRGVIDYDLDSSIGKFSAFRNGSCSFFLDGSYQLKYKSTIKGYISQDAVQYHERMHCFYEELHAMKSPKL</sequence>
<comment type="caution">
    <text evidence="2">The sequence shown here is derived from an EMBL/GenBank/DDBJ whole genome shotgun (WGS) entry which is preliminary data.</text>
</comment>
<dbReference type="PANTHER" id="PTHR31676:SF76">
    <property type="entry name" value="OS05G0362300 PROTEIN"/>
    <property type="match status" value="1"/>
</dbReference>
<evidence type="ECO:0000313" key="2">
    <source>
        <dbReference type="EMBL" id="KAJ7977918.1"/>
    </source>
</evidence>
<keyword evidence="1" id="KW-0732">Signal</keyword>
<protein>
    <submittedName>
        <fullName evidence="2">DUF538 domain-containing protein</fullName>
    </submittedName>
</protein>
<name>A0AAD7VJE4_QUISA</name>
<dbReference type="PANTHER" id="PTHR31676">
    <property type="entry name" value="T31J12.3 PROTEIN-RELATED"/>
    <property type="match status" value="1"/>
</dbReference>
<evidence type="ECO:0000313" key="3">
    <source>
        <dbReference type="Proteomes" id="UP001163823"/>
    </source>
</evidence>
<dbReference type="Gene3D" id="2.30.240.10">
    <property type="entry name" value="At5g01610-like"/>
    <property type="match status" value="1"/>
</dbReference>
<dbReference type="InterPro" id="IPR036758">
    <property type="entry name" value="At5g01610-like"/>
</dbReference>
<dbReference type="InterPro" id="IPR007493">
    <property type="entry name" value="DUF538"/>
</dbReference>
<reference evidence="2" key="1">
    <citation type="journal article" date="2023" name="Science">
        <title>Elucidation of the pathway for biosynthesis of saponin adjuvants from the soapbark tree.</title>
        <authorList>
            <person name="Reed J."/>
            <person name="Orme A."/>
            <person name="El-Demerdash A."/>
            <person name="Owen C."/>
            <person name="Martin L.B.B."/>
            <person name="Misra R.C."/>
            <person name="Kikuchi S."/>
            <person name="Rejzek M."/>
            <person name="Martin A.C."/>
            <person name="Harkess A."/>
            <person name="Leebens-Mack J."/>
            <person name="Louveau T."/>
            <person name="Stephenson M.J."/>
            <person name="Osbourn A."/>
        </authorList>
    </citation>
    <scope>NUCLEOTIDE SEQUENCE</scope>
    <source>
        <strain evidence="2">S10</strain>
    </source>
</reference>
<feature type="signal peptide" evidence="1">
    <location>
        <begin position="1"/>
        <end position="29"/>
    </location>
</feature>
<keyword evidence="3" id="KW-1185">Reference proteome</keyword>
<proteinExistence type="predicted"/>
<gene>
    <name evidence="2" type="ORF">O6P43_007471</name>
</gene>
<evidence type="ECO:0000256" key="1">
    <source>
        <dbReference type="SAM" id="SignalP"/>
    </source>
</evidence>
<dbReference type="KEGG" id="qsa:O6P43_007471"/>
<dbReference type="SUPFAM" id="SSF141562">
    <property type="entry name" value="At5g01610-like"/>
    <property type="match status" value="1"/>
</dbReference>
<organism evidence="2 3">
    <name type="scientific">Quillaja saponaria</name>
    <name type="common">Soap bark tree</name>
    <dbReference type="NCBI Taxonomy" id="32244"/>
    <lineage>
        <taxon>Eukaryota</taxon>
        <taxon>Viridiplantae</taxon>
        <taxon>Streptophyta</taxon>
        <taxon>Embryophyta</taxon>
        <taxon>Tracheophyta</taxon>
        <taxon>Spermatophyta</taxon>
        <taxon>Magnoliopsida</taxon>
        <taxon>eudicotyledons</taxon>
        <taxon>Gunneridae</taxon>
        <taxon>Pentapetalae</taxon>
        <taxon>rosids</taxon>
        <taxon>fabids</taxon>
        <taxon>Fabales</taxon>
        <taxon>Quillajaceae</taxon>
        <taxon>Quillaja</taxon>
    </lineage>
</organism>